<dbReference type="Proteomes" id="UP000183859">
    <property type="component" value="Chromosome"/>
</dbReference>
<evidence type="ECO:0000313" key="2">
    <source>
        <dbReference type="EMBL" id="APG47144.1"/>
    </source>
</evidence>
<dbReference type="STRING" id="1844006.PhaeoP97_01729"/>
<keyword evidence="3" id="KW-1185">Reference proteome</keyword>
<evidence type="ECO:0000313" key="3">
    <source>
        <dbReference type="Proteomes" id="UP000183859"/>
    </source>
</evidence>
<keyword evidence="1" id="KW-1133">Transmembrane helix</keyword>
<keyword evidence="1" id="KW-0812">Transmembrane</keyword>
<feature type="transmembrane region" description="Helical" evidence="1">
    <location>
        <begin position="54"/>
        <end position="74"/>
    </location>
</feature>
<gene>
    <name evidence="2" type="ORF">PhaeoP97_01729</name>
</gene>
<sequence length="96" mass="10688">MGLLRADGGRRRRHGPVGIIQTAPSTTGIACNTPPGQAYLTGRIFWAGPMTNRIAIILALLIITAVAIDIWIYGQVHMVFLGKRLFELLDWIAFWR</sequence>
<name>A0A1L3I4T1_9RHOB</name>
<dbReference type="PROSITE" id="PS51257">
    <property type="entry name" value="PROKAR_LIPOPROTEIN"/>
    <property type="match status" value="1"/>
</dbReference>
<dbReference type="EMBL" id="CP016364">
    <property type="protein sequence ID" value="APG47144.1"/>
    <property type="molecule type" value="Genomic_DNA"/>
</dbReference>
<reference evidence="3" key="1">
    <citation type="submission" date="2016-07" db="EMBL/GenBank/DDBJ databases">
        <title>Phaeobacter portensis sp. nov., a tropodithietic acid producing bacterium isolated from a German harbor.</title>
        <authorList>
            <person name="Freese H.M."/>
            <person name="Bunk B."/>
            <person name="Breider S."/>
            <person name="Brinkhoff T."/>
        </authorList>
    </citation>
    <scope>NUCLEOTIDE SEQUENCE [LARGE SCALE GENOMIC DNA]</scope>
    <source>
        <strain evidence="3">P97</strain>
    </source>
</reference>
<organism evidence="2 3">
    <name type="scientific">Phaeobacter porticola</name>
    <dbReference type="NCBI Taxonomy" id="1844006"/>
    <lineage>
        <taxon>Bacteria</taxon>
        <taxon>Pseudomonadati</taxon>
        <taxon>Pseudomonadota</taxon>
        <taxon>Alphaproteobacteria</taxon>
        <taxon>Rhodobacterales</taxon>
        <taxon>Roseobacteraceae</taxon>
        <taxon>Phaeobacter</taxon>
    </lineage>
</organism>
<evidence type="ECO:0000256" key="1">
    <source>
        <dbReference type="SAM" id="Phobius"/>
    </source>
</evidence>
<proteinExistence type="predicted"/>
<protein>
    <submittedName>
        <fullName evidence="2">Uncharacterized protein</fullName>
    </submittedName>
</protein>
<accession>A0A1L3I4T1</accession>
<keyword evidence="1" id="KW-0472">Membrane</keyword>
<dbReference type="AlphaFoldDB" id="A0A1L3I4T1"/>
<dbReference type="KEGG" id="php:PhaeoP97_01729"/>